<comment type="caution">
    <text evidence="1">The sequence shown here is derived from an EMBL/GenBank/DDBJ whole genome shotgun (WGS) entry which is preliminary data.</text>
</comment>
<reference evidence="1 2" key="1">
    <citation type="submission" date="2015-01" db="EMBL/GenBank/DDBJ databases">
        <title>Genome Sequencing of Rickettsiales.</title>
        <authorList>
            <person name="Daugherty S.C."/>
            <person name="Su Q."/>
            <person name="Abolude K."/>
            <person name="Beier-Sexton M."/>
            <person name="Carlyon J.A."/>
            <person name="Carter R."/>
            <person name="Day N.P."/>
            <person name="Dumler S.J."/>
            <person name="Dyachenko V."/>
            <person name="Godinez A."/>
            <person name="Kurtti T.J."/>
            <person name="Lichay M."/>
            <person name="Mullins K.E."/>
            <person name="Ott S."/>
            <person name="Pappas-Brown V."/>
            <person name="Paris D.H."/>
            <person name="Patel P."/>
            <person name="Richards A.L."/>
            <person name="Sadzewicz L."/>
            <person name="Sears K."/>
            <person name="Seidman D."/>
            <person name="Sengamalay N."/>
            <person name="Stenos J."/>
            <person name="Tallon L.J."/>
            <person name="Vincent G."/>
            <person name="Fraser C.M."/>
            <person name="Munderloh U."/>
            <person name="Dunning-Hotopp J.C."/>
        </authorList>
    </citation>
    <scope>NUCLEOTIDE SEQUENCE [LARGE SCALE GENOMIC DNA]</scope>
    <source>
        <strain evidence="1 2">NCH-1</strain>
    </source>
</reference>
<sequence>MLAARHVNLASYTAGDIQRVILALDKKFRIRQCNLLLSSLITKYVAALQ</sequence>
<evidence type="ECO:0000313" key="1">
    <source>
        <dbReference type="EMBL" id="KJV63195.1"/>
    </source>
</evidence>
<gene>
    <name evidence="1" type="ORF">EPHNCH_1108</name>
</gene>
<organism evidence="1 2">
    <name type="scientific">Anaplasma phagocytophilum str. NCH-1</name>
    <dbReference type="NCBI Taxonomy" id="1359161"/>
    <lineage>
        <taxon>Bacteria</taxon>
        <taxon>Pseudomonadati</taxon>
        <taxon>Pseudomonadota</taxon>
        <taxon>Alphaproteobacteria</taxon>
        <taxon>Rickettsiales</taxon>
        <taxon>Anaplasmataceae</taxon>
        <taxon>Anaplasma</taxon>
        <taxon>phagocytophilum group</taxon>
    </lineage>
</organism>
<evidence type="ECO:0000313" key="2">
    <source>
        <dbReference type="Proteomes" id="UP000033754"/>
    </source>
</evidence>
<dbReference type="PATRIC" id="fig|1359161.3.peg.1247"/>
<name>A0A0F3N560_ANAPH</name>
<dbReference type="Proteomes" id="UP000033754">
    <property type="component" value="Unassembled WGS sequence"/>
</dbReference>
<protein>
    <submittedName>
        <fullName evidence="1">Uncharacterized protein</fullName>
    </submittedName>
</protein>
<dbReference type="EMBL" id="LANT01000008">
    <property type="protein sequence ID" value="KJV63195.1"/>
    <property type="molecule type" value="Genomic_DNA"/>
</dbReference>
<dbReference type="AlphaFoldDB" id="A0A0F3N560"/>
<accession>A0A0F3N560</accession>
<proteinExistence type="predicted"/>